<dbReference type="GO" id="GO:0000725">
    <property type="term" value="P:recombinational repair"/>
    <property type="evidence" value="ECO:0007669"/>
    <property type="project" value="InterPro"/>
</dbReference>
<evidence type="ECO:0000259" key="2">
    <source>
        <dbReference type="Pfam" id="PF15072"/>
    </source>
</evidence>
<feature type="compositionally biased region" description="Polar residues" evidence="1">
    <location>
        <begin position="350"/>
        <end position="365"/>
    </location>
</feature>
<feature type="non-terminal residue" evidence="3">
    <location>
        <position position="1"/>
    </location>
</feature>
<sequence>CMKSSRIPGPAGEVLAPLQDNHDGTIPYRTRQYAADADQDNSGSGPDENFCQMPSWMTMLSNVGDNLPPCDLLEELSKSGSNHNIPRLAVSIVCMEIIYSAFATFRDISGFMQGTIHKKVLEEYRGSIDSGAVLVLRNVAIFSPTTSDHFLNICSANVELVVPYQPYSAPISRPISSQSRPLEGKFARPRSPDVNPSQLDRFVRPKCFNDKIESKGLPRLSQNTPSQNPMAISSRSPLPKIDTRVSEVSTKMVPLQSAALNSQDRVIGPNHFPKDIDFDCEDAAGYLSGCLNEDHGVFSSMPKGAAVGGSTGPSASSSFVDCFMQLEKTRPMECKDAALISSVDHPVDNRTASEPYTSNNSIPGRSQLSQPNFIMLSQPSNFPDIDIDIMERDALDL</sequence>
<evidence type="ECO:0000256" key="1">
    <source>
        <dbReference type="SAM" id="MobiDB-lite"/>
    </source>
</evidence>
<dbReference type="EMBL" id="HACM01000215">
    <property type="protein sequence ID" value="CRZ00657.1"/>
    <property type="molecule type" value="Transcribed_RNA"/>
</dbReference>
<name>A0A0H5QGD7_9EUKA</name>
<feature type="compositionally biased region" description="Polar residues" evidence="1">
    <location>
        <begin position="220"/>
        <end position="236"/>
    </location>
</feature>
<dbReference type="PANTHER" id="PTHR14523">
    <property type="entry name" value="UNCHARACTERIZED PROTEIN C17ORF53 HOMOLOG"/>
    <property type="match status" value="1"/>
</dbReference>
<protein>
    <recommendedName>
        <fullName evidence="2">Homologous recombination OB-fold protein OB-fold domain-containing protein</fullName>
    </recommendedName>
</protein>
<dbReference type="InterPro" id="IPR028045">
    <property type="entry name" value="HROB"/>
</dbReference>
<dbReference type="AlphaFoldDB" id="A0A0H5QGD7"/>
<dbReference type="InterPro" id="IPR058570">
    <property type="entry name" value="HROB_OB"/>
</dbReference>
<dbReference type="PANTHER" id="PTHR14523:SF1">
    <property type="entry name" value="HOMOLOGOUS RECOMBINATION OB-FOLD PROTEIN"/>
    <property type="match status" value="1"/>
</dbReference>
<proteinExistence type="predicted"/>
<evidence type="ECO:0000313" key="3">
    <source>
        <dbReference type="EMBL" id="CRZ00657.1"/>
    </source>
</evidence>
<feature type="domain" description="Homologous recombination OB-fold protein OB-fold" evidence="2">
    <location>
        <begin position="85"/>
        <end position="162"/>
    </location>
</feature>
<feature type="region of interest" description="Disordered" evidence="1">
    <location>
        <begin position="173"/>
        <end position="195"/>
    </location>
</feature>
<reference evidence="3" key="1">
    <citation type="submission" date="2015-04" db="EMBL/GenBank/DDBJ databases">
        <title>The genome sequence of the plant pathogenic Rhizarian Plasmodiophora brassicae reveals insights in its biotrophic life cycle and the origin of chitin synthesis.</title>
        <authorList>
            <person name="Schwelm A."/>
            <person name="Fogelqvist J."/>
            <person name="Knaust A."/>
            <person name="Julke S."/>
            <person name="Lilja T."/>
            <person name="Dhandapani V."/>
            <person name="Bonilla-Rosso G."/>
            <person name="Karlsson M."/>
            <person name="Shevchenko A."/>
            <person name="Choi S.R."/>
            <person name="Kim H.G."/>
            <person name="Park J.Y."/>
            <person name="Lim Y.P."/>
            <person name="Ludwig-Muller J."/>
            <person name="Dixelius C."/>
        </authorList>
    </citation>
    <scope>NUCLEOTIDE SEQUENCE</scope>
    <source>
        <tissue evidence="3">Potato root galls</tissue>
    </source>
</reference>
<feature type="region of interest" description="Disordered" evidence="1">
    <location>
        <begin position="216"/>
        <end position="237"/>
    </location>
</feature>
<accession>A0A0H5QGD7</accession>
<feature type="region of interest" description="Disordered" evidence="1">
    <location>
        <begin position="1"/>
        <end position="21"/>
    </location>
</feature>
<dbReference type="Pfam" id="PF15072">
    <property type="entry name" value="HROB"/>
    <property type="match status" value="1"/>
</dbReference>
<feature type="region of interest" description="Disordered" evidence="1">
    <location>
        <begin position="345"/>
        <end position="365"/>
    </location>
</feature>
<organism evidence="3">
    <name type="scientific">Spongospora subterranea</name>
    <dbReference type="NCBI Taxonomy" id="70186"/>
    <lineage>
        <taxon>Eukaryota</taxon>
        <taxon>Sar</taxon>
        <taxon>Rhizaria</taxon>
        <taxon>Endomyxa</taxon>
        <taxon>Phytomyxea</taxon>
        <taxon>Plasmodiophorida</taxon>
        <taxon>Plasmodiophoridae</taxon>
        <taxon>Spongospora</taxon>
    </lineage>
</organism>